<keyword evidence="5" id="KW-1185">Reference proteome</keyword>
<accession>A0A6I9PCB5</accession>
<feature type="non-terminal residue" evidence="6">
    <location>
        <position position="1"/>
    </location>
</feature>
<evidence type="ECO:0000259" key="3">
    <source>
        <dbReference type="PROSITE" id="PS51456"/>
    </source>
</evidence>
<dbReference type="Pfam" id="PF06017">
    <property type="entry name" value="Myosin_TH1"/>
    <property type="match status" value="1"/>
</dbReference>
<organism evidence="5 6">
    <name type="scientific">Notothenia coriiceps</name>
    <name type="common">black rockcod</name>
    <dbReference type="NCBI Taxonomy" id="8208"/>
    <lineage>
        <taxon>Eukaryota</taxon>
        <taxon>Metazoa</taxon>
        <taxon>Chordata</taxon>
        <taxon>Craniata</taxon>
        <taxon>Vertebrata</taxon>
        <taxon>Euteleostomi</taxon>
        <taxon>Actinopterygii</taxon>
        <taxon>Neopterygii</taxon>
        <taxon>Teleostei</taxon>
        <taxon>Neoteleostei</taxon>
        <taxon>Acanthomorphata</taxon>
        <taxon>Eupercaria</taxon>
        <taxon>Perciformes</taxon>
        <taxon>Notothenioidei</taxon>
        <taxon>Nototheniidae</taxon>
        <taxon>Notothenia</taxon>
    </lineage>
</organism>
<dbReference type="PROSITE" id="PS51757">
    <property type="entry name" value="TH1"/>
    <property type="match status" value="1"/>
</dbReference>
<dbReference type="InterPro" id="IPR001609">
    <property type="entry name" value="Myosin_head_motor_dom-like"/>
</dbReference>
<dbReference type="FunFam" id="1.20.5.4820:FF:000004">
    <property type="entry name" value="Myosin IE"/>
    <property type="match status" value="1"/>
</dbReference>
<reference evidence="6" key="1">
    <citation type="submission" date="2025-08" db="UniProtKB">
        <authorList>
            <consortium name="RefSeq"/>
        </authorList>
    </citation>
    <scope>IDENTIFICATION</scope>
    <source>
        <tissue evidence="6">Muscle</tissue>
    </source>
</reference>
<proteinExistence type="inferred from homology"/>
<dbReference type="GeneID" id="104959250"/>
<dbReference type="GO" id="GO:0003774">
    <property type="term" value="F:cytoskeletal motor activity"/>
    <property type="evidence" value="ECO:0007669"/>
    <property type="project" value="InterPro"/>
</dbReference>
<evidence type="ECO:0000313" key="6">
    <source>
        <dbReference type="RefSeq" id="XP_010785420.1"/>
    </source>
</evidence>
<feature type="compositionally biased region" description="Polar residues" evidence="2">
    <location>
        <begin position="354"/>
        <end position="366"/>
    </location>
</feature>
<comment type="caution">
    <text evidence="1">Lacks conserved residue(s) required for the propagation of feature annotation.</text>
</comment>
<evidence type="ECO:0000256" key="1">
    <source>
        <dbReference type="PROSITE-ProRule" id="PRU00782"/>
    </source>
</evidence>
<keyword evidence="1" id="KW-0009">Actin-binding</keyword>
<dbReference type="GO" id="GO:0003779">
    <property type="term" value="F:actin binding"/>
    <property type="evidence" value="ECO:0007669"/>
    <property type="project" value="UniProtKB-KW"/>
</dbReference>
<feature type="domain" description="Myosin motor" evidence="3">
    <location>
        <begin position="1"/>
        <end position="68"/>
    </location>
</feature>
<feature type="domain" description="TH1" evidence="4">
    <location>
        <begin position="106"/>
        <end position="298"/>
    </location>
</feature>
<dbReference type="KEGG" id="ncc:104959250"/>
<evidence type="ECO:0000313" key="5">
    <source>
        <dbReference type="Proteomes" id="UP000504611"/>
    </source>
</evidence>
<evidence type="ECO:0000259" key="4">
    <source>
        <dbReference type="PROSITE" id="PS51757"/>
    </source>
</evidence>
<comment type="similarity">
    <text evidence="1">Belongs to the TRAFAC class myosin-kinesin ATPase superfamily. Myosin family.</text>
</comment>
<feature type="region of interest" description="Disordered" evidence="2">
    <location>
        <begin position="294"/>
        <end position="366"/>
    </location>
</feature>
<evidence type="ECO:0000256" key="2">
    <source>
        <dbReference type="SAM" id="MobiDB-lite"/>
    </source>
</evidence>
<dbReference type="InterPro" id="IPR027417">
    <property type="entry name" value="P-loop_NTPase"/>
</dbReference>
<keyword evidence="1" id="KW-0518">Myosin</keyword>
<dbReference type="RefSeq" id="XP_010785420.1">
    <property type="nucleotide sequence ID" value="XM_010787118.1"/>
</dbReference>
<name>A0A6I9PCB5_9TELE</name>
<sequence length="366" mass="42156">GPGADWSVSCRYAILTKESWPRWSGDQRQGGLHLLSSVHMDQDQFQLGKSKVFIKAPESLFLLEEMRERKYNGYARVIQKAWRKHIAVRKYVKMREEASDVLLNKKERRRNSINRNFVGDYLGTDNHPEIRQFVGRRERIDFADVVVKFDRRFRTVKRDLILTPKFLYLIGREKVKQGPDKGQIQEVLKRKIEINKIQSVSLSTLQDDFFIVHEEEYDSVLQSVFKTEFLSLLVKRVQEKTEKKLPLKFNNLLEFKVKKGGWGPFSSSGSRQIQFQAGQGDEVVFKPSGKVLQVSVGPGLPKNSRPTRKDNRKSRYMGKQTPSSQHSSGTRNHQNGLKMGPDWFSYRTAGTKGSGSTVRCNAVSSR</sequence>
<feature type="compositionally biased region" description="Polar residues" evidence="2">
    <location>
        <begin position="320"/>
        <end position="335"/>
    </location>
</feature>
<dbReference type="OrthoDB" id="6108017at2759"/>
<gene>
    <name evidence="6" type="primary">LOC104959250</name>
</gene>
<dbReference type="PANTHER" id="PTHR34969">
    <property type="entry name" value="OS01G0621700 PROTEIN"/>
    <property type="match status" value="1"/>
</dbReference>
<keyword evidence="1" id="KW-0505">Motor protein</keyword>
<dbReference type="PROSITE" id="PS51456">
    <property type="entry name" value="MYOSIN_MOTOR"/>
    <property type="match status" value="1"/>
</dbReference>
<dbReference type="GO" id="GO:0016459">
    <property type="term" value="C:myosin complex"/>
    <property type="evidence" value="ECO:0007669"/>
    <property type="project" value="UniProtKB-KW"/>
</dbReference>
<dbReference type="InterPro" id="IPR010926">
    <property type="entry name" value="Myosin_TH1"/>
</dbReference>
<dbReference type="PANTHER" id="PTHR34969:SF1">
    <property type="entry name" value="TH1 DOMAIN-CONTAINING PROTEIN"/>
    <property type="match status" value="1"/>
</dbReference>
<dbReference type="Gene3D" id="1.20.5.4820">
    <property type="match status" value="1"/>
</dbReference>
<protein>
    <submittedName>
        <fullName evidence="6">Unconventional myosin-Ie-like</fullName>
    </submittedName>
</protein>
<dbReference type="Proteomes" id="UP000504611">
    <property type="component" value="Unplaced"/>
</dbReference>
<dbReference type="GO" id="GO:0005524">
    <property type="term" value="F:ATP binding"/>
    <property type="evidence" value="ECO:0007669"/>
    <property type="project" value="InterPro"/>
</dbReference>
<dbReference type="AlphaFoldDB" id="A0A6I9PCB5"/>
<dbReference type="SUPFAM" id="SSF52540">
    <property type="entry name" value="P-loop containing nucleoside triphosphate hydrolases"/>
    <property type="match status" value="1"/>
</dbReference>